<sequence>MPPASRSLRRRGVLVAAAGGLVSLVTHARTKTSSLRRRSRVAAKMRTRSQGLELWWWPRWSEMTKRKPSESRPHKRERRFEKLGITDDTLRSRQRRRSWWWPQALRQRRLREGGVTLASRAGENEKGMIREVGFSPAMLPVAAGVDGGVPRRPWDWWQRHLSWWLVDLRHQGRSCCL</sequence>
<accession>A0A4D6L7C9</accession>
<keyword evidence="2" id="KW-1185">Reference proteome</keyword>
<dbReference type="Proteomes" id="UP000501690">
    <property type="component" value="Linkage Group LG2"/>
</dbReference>
<dbReference type="AlphaFoldDB" id="A0A4D6L7C9"/>
<protein>
    <submittedName>
        <fullName evidence="1">Uncharacterized protein</fullName>
    </submittedName>
</protein>
<evidence type="ECO:0000313" key="1">
    <source>
        <dbReference type="EMBL" id="QCD84422.1"/>
    </source>
</evidence>
<proteinExistence type="predicted"/>
<evidence type="ECO:0000313" key="2">
    <source>
        <dbReference type="Proteomes" id="UP000501690"/>
    </source>
</evidence>
<reference evidence="1 2" key="1">
    <citation type="submission" date="2019-04" db="EMBL/GenBank/DDBJ databases">
        <title>An improved genome assembly and genetic linkage map for asparagus bean, Vigna unguiculata ssp. sesquipedialis.</title>
        <authorList>
            <person name="Xia Q."/>
            <person name="Zhang R."/>
            <person name="Dong Y."/>
        </authorList>
    </citation>
    <scope>NUCLEOTIDE SEQUENCE [LARGE SCALE GENOMIC DNA]</scope>
    <source>
        <tissue evidence="1">Leaf</tissue>
    </source>
</reference>
<dbReference type="EMBL" id="CP039346">
    <property type="protein sequence ID" value="QCD84422.1"/>
    <property type="molecule type" value="Genomic_DNA"/>
</dbReference>
<gene>
    <name evidence="1" type="ORF">DEO72_LG2g4776</name>
</gene>
<name>A0A4D6L7C9_VIGUN</name>
<organism evidence="1 2">
    <name type="scientific">Vigna unguiculata</name>
    <name type="common">Cowpea</name>
    <dbReference type="NCBI Taxonomy" id="3917"/>
    <lineage>
        <taxon>Eukaryota</taxon>
        <taxon>Viridiplantae</taxon>
        <taxon>Streptophyta</taxon>
        <taxon>Embryophyta</taxon>
        <taxon>Tracheophyta</taxon>
        <taxon>Spermatophyta</taxon>
        <taxon>Magnoliopsida</taxon>
        <taxon>eudicotyledons</taxon>
        <taxon>Gunneridae</taxon>
        <taxon>Pentapetalae</taxon>
        <taxon>rosids</taxon>
        <taxon>fabids</taxon>
        <taxon>Fabales</taxon>
        <taxon>Fabaceae</taxon>
        <taxon>Papilionoideae</taxon>
        <taxon>50 kb inversion clade</taxon>
        <taxon>NPAAA clade</taxon>
        <taxon>indigoferoid/millettioid clade</taxon>
        <taxon>Phaseoleae</taxon>
        <taxon>Vigna</taxon>
    </lineage>
</organism>